<keyword evidence="5" id="KW-0067">ATP-binding</keyword>
<gene>
    <name evidence="9" type="ORF">SAMN04489740_4150</name>
</gene>
<evidence type="ECO:0000256" key="5">
    <source>
        <dbReference type="ARBA" id="ARBA00022840"/>
    </source>
</evidence>
<dbReference type="GO" id="GO:0016787">
    <property type="term" value="F:hydrolase activity"/>
    <property type="evidence" value="ECO:0007669"/>
    <property type="project" value="UniProtKB-KW"/>
</dbReference>
<evidence type="ECO:0000256" key="3">
    <source>
        <dbReference type="ARBA" id="ARBA00022801"/>
    </source>
</evidence>
<dbReference type="RefSeq" id="WP_083361021.1">
    <property type="nucleotide sequence ID" value="NZ_FNTV01000002.1"/>
</dbReference>
<keyword evidence="3" id="KW-0378">Hydrolase</keyword>
<accession>A0A1H5PD70</accession>
<dbReference type="AlphaFoldDB" id="A0A1H5PD70"/>
<sequence>MTRNLNQPSDPLNFWMAVEAFSPQNVPALSKSRGEIPYVADYSGHQPLPWEENSRWPASRAGFAWQHTVYVGVFDLESAWDVLQPPTVEEFNAKPSRSSVITVTVSEDGTLIPDTAVLSQCVWAAGQYVKRRQLADVFTDFAVAETKWRTNLDDLIVARGIRVGADSSEGFRTHPVAERDLTAILSHALDATDTTAVLTLESKPVAGFRIKSEQVSLKRVEPETGSDFLNSPYSADLYRLSLQPRNRGSIRQYLGLDTPTDKVDIQKNLRAVYDSVAPDLVPDGRWPSNTDYPLALSQQFAVNRVLADLNEVSGIFSVNGPPGTGKTTMLRDLIAALVTQRAAALSTFTNPSDAFVEKGTLKTSGNFPRTVHRLHDSLRGYEIVIASSNNGAVENISLEIPAKNDNVIAPQFQKDLPYFSDIATLLLSEKDSQGRWKKPQDGAWGLISAKLGNAKNKGFFLSTALYSEDANEKEGLPKVQGLYDLLKDVPTAEKVSWSDARQAFLTAQSRVHRLRDERQKLHDAFLELPILRREVSNVGAELKTFDEQCKVHQHFIEEQRTELARIRQYESARRIDLKTHIAAKPGLLEQIFTFGKTLGPWRERQVNLTEEITTHQSSIAGMEHILDDAQRTLSTIRHHHQQSKQTLEGLQRQQKRLESTKTSYRHSDSYPSAQWFDPDNRERDKTSPWLDCEYNEARSLLFLEALKLHKAFVLDQSIKMRQNLMSFQDVLKNATTPEAQPEHVRWAWEALFMLVPTATTTFASTPRMFASLQNEQLGWLFIDEAGQAAPQHAYCGIARTHRTVLVGDPLQLTPVITLPEKYQNQLLEITGTDEEWLPAANPAQVLADRSTKYGTLIQPPGSDEIWIGAPLRVHRRCDNPMFDAVNSQVYGGLMIHGEGATPRDYPIAKPELQAPPSAWFDVQTPHWNGHASPQEITKLKELLQTLKESGYDMSKILVISPFKDTETRMSMVVREAGISAKTHAGTIHKAQGKEADIVIVILGGQSGGARNWAISSPNLFNVAVSRAKRRLYIIGDHRNWSSLQYFKALAPELDIHASETNLSEIFESTTPQSPPIAAVAT</sequence>
<dbReference type="CDD" id="cd18808">
    <property type="entry name" value="SF1_C_Upf1"/>
    <property type="match status" value="1"/>
</dbReference>
<comment type="similarity">
    <text evidence="1">Belongs to the DNA2/NAM7 helicase family.</text>
</comment>
<dbReference type="Proteomes" id="UP000182725">
    <property type="component" value="Unassembled WGS sequence"/>
</dbReference>
<dbReference type="InterPro" id="IPR050534">
    <property type="entry name" value="Coronavir_polyprotein_1ab"/>
</dbReference>
<feature type="domain" description="DNA2/NAM7 helicase helicase" evidence="7">
    <location>
        <begin position="758"/>
        <end position="816"/>
    </location>
</feature>
<dbReference type="GO" id="GO:0005524">
    <property type="term" value="F:ATP binding"/>
    <property type="evidence" value="ECO:0007669"/>
    <property type="project" value="UniProtKB-KW"/>
</dbReference>
<evidence type="ECO:0000256" key="4">
    <source>
        <dbReference type="ARBA" id="ARBA00022806"/>
    </source>
</evidence>
<organism evidence="9 10">
    <name type="scientific">Arthrobacter alpinus</name>
    <dbReference type="NCBI Taxonomy" id="656366"/>
    <lineage>
        <taxon>Bacteria</taxon>
        <taxon>Bacillati</taxon>
        <taxon>Actinomycetota</taxon>
        <taxon>Actinomycetes</taxon>
        <taxon>Micrococcales</taxon>
        <taxon>Micrococcaceae</taxon>
        <taxon>Arthrobacter</taxon>
    </lineage>
</organism>
<dbReference type="InterPro" id="IPR027417">
    <property type="entry name" value="P-loop_NTPase"/>
</dbReference>
<protein>
    <submittedName>
        <fullName evidence="9">AAA domain-containing protein</fullName>
    </submittedName>
</protein>
<dbReference type="InterPro" id="IPR047187">
    <property type="entry name" value="SF1_C_Upf1"/>
</dbReference>
<feature type="compositionally biased region" description="Polar residues" evidence="6">
    <location>
        <begin position="643"/>
        <end position="652"/>
    </location>
</feature>
<dbReference type="Pfam" id="PF13086">
    <property type="entry name" value="AAA_11"/>
    <property type="match status" value="1"/>
</dbReference>
<evidence type="ECO:0000313" key="9">
    <source>
        <dbReference type="EMBL" id="SEF11843.1"/>
    </source>
</evidence>
<dbReference type="InterPro" id="IPR041679">
    <property type="entry name" value="DNA2/NAM7-like_C"/>
</dbReference>
<evidence type="ECO:0000313" key="10">
    <source>
        <dbReference type="Proteomes" id="UP000182725"/>
    </source>
</evidence>
<dbReference type="PANTHER" id="PTHR43788:SF8">
    <property type="entry name" value="DNA-BINDING PROTEIN SMUBP-2"/>
    <property type="match status" value="1"/>
</dbReference>
<name>A0A1H5PD70_9MICC</name>
<dbReference type="PANTHER" id="PTHR43788">
    <property type="entry name" value="DNA2/NAM7 HELICASE FAMILY MEMBER"/>
    <property type="match status" value="1"/>
</dbReference>
<evidence type="ECO:0000256" key="6">
    <source>
        <dbReference type="SAM" id="MobiDB-lite"/>
    </source>
</evidence>
<feature type="region of interest" description="Disordered" evidence="6">
    <location>
        <begin position="636"/>
        <end position="682"/>
    </location>
</feature>
<dbReference type="Pfam" id="PF13087">
    <property type="entry name" value="AAA_12"/>
    <property type="match status" value="1"/>
</dbReference>
<evidence type="ECO:0000256" key="1">
    <source>
        <dbReference type="ARBA" id="ARBA00007913"/>
    </source>
</evidence>
<evidence type="ECO:0000259" key="7">
    <source>
        <dbReference type="Pfam" id="PF13086"/>
    </source>
</evidence>
<dbReference type="InterPro" id="IPR041677">
    <property type="entry name" value="DNA2/NAM7_AAA_11"/>
</dbReference>
<evidence type="ECO:0000259" key="8">
    <source>
        <dbReference type="Pfam" id="PF13087"/>
    </source>
</evidence>
<dbReference type="EMBL" id="FNTV01000002">
    <property type="protein sequence ID" value="SEF11843.1"/>
    <property type="molecule type" value="Genomic_DNA"/>
</dbReference>
<proteinExistence type="inferred from homology"/>
<feature type="domain" description="DNA2/NAM7 helicase-like C-terminal" evidence="8">
    <location>
        <begin position="871"/>
        <end position="1037"/>
    </location>
</feature>
<evidence type="ECO:0000256" key="2">
    <source>
        <dbReference type="ARBA" id="ARBA00022741"/>
    </source>
</evidence>
<keyword evidence="2" id="KW-0547">Nucleotide-binding</keyword>
<keyword evidence="4" id="KW-0347">Helicase</keyword>
<reference evidence="9 10" key="1">
    <citation type="submission" date="2016-10" db="EMBL/GenBank/DDBJ databases">
        <authorList>
            <person name="de Groot N.N."/>
        </authorList>
    </citation>
    <scope>NUCLEOTIDE SEQUENCE [LARGE SCALE GENOMIC DNA]</scope>
    <source>
        <strain evidence="9 10">DSM 22274</strain>
    </source>
</reference>
<dbReference type="SUPFAM" id="SSF52540">
    <property type="entry name" value="P-loop containing nucleoside triphosphate hydrolases"/>
    <property type="match status" value="1"/>
</dbReference>
<dbReference type="GO" id="GO:0003678">
    <property type="term" value="F:DNA helicase activity"/>
    <property type="evidence" value="ECO:0007669"/>
    <property type="project" value="UniProtKB-ARBA"/>
</dbReference>
<dbReference type="Gene3D" id="3.40.50.300">
    <property type="entry name" value="P-loop containing nucleotide triphosphate hydrolases"/>
    <property type="match status" value="2"/>
</dbReference>